<dbReference type="Gene3D" id="3.40.190.10">
    <property type="entry name" value="Periplasmic binding protein-like II"/>
    <property type="match status" value="2"/>
</dbReference>
<accession>A0A931BDT2</accession>
<dbReference type="EMBL" id="JADPRT010000026">
    <property type="protein sequence ID" value="MBF9073786.1"/>
    <property type="molecule type" value="Genomic_DNA"/>
</dbReference>
<name>A0A931BDT2_9ACTN</name>
<dbReference type="Proteomes" id="UP000657385">
    <property type="component" value="Unassembled WGS sequence"/>
</dbReference>
<dbReference type="RefSeq" id="WP_196198627.1">
    <property type="nucleotide sequence ID" value="NZ_JADPRT010000026.1"/>
</dbReference>
<gene>
    <name evidence="1" type="ORF">I2501_37810</name>
</gene>
<keyword evidence="2" id="KW-1185">Reference proteome</keyword>
<proteinExistence type="predicted"/>
<dbReference type="SUPFAM" id="SSF53850">
    <property type="entry name" value="Periplasmic binding protein-like II"/>
    <property type="match status" value="1"/>
</dbReference>
<dbReference type="AlphaFoldDB" id="A0A931BDT2"/>
<comment type="caution">
    <text evidence="1">The sequence shown here is derived from an EMBL/GenBank/DDBJ whole genome shotgun (WGS) entry which is preliminary data.</text>
</comment>
<sequence>MSRTLLRRLRLPLAVVVVCAVGLGLWLGTSGGPGYPTGTFRMATGSQSGVYALYGTLLDSAVHSELPGVDLKLDPTAGGPDNLSRIISGQDDFGIATADAVSNYSGPGKSQLRALGELYDDYVQLVVPTDSPIRSVAQLRGHRVGTGQADSGVELIARRVLTVTGLTPGRDLTAVPLGIEDAPAALEAHRIDAFFWSGGLPTGGVTQLMRQDHVRLVPLGGLAAQMDQLAQKQDGGTDDIQIYRTSTIPASAYPGSLPDKPVSTLAVANLMVTRADVPDALVERMTEVIMNSRDSIGQQVHAAQLVDIRSAIYTDPLPLAEGARRYYVSVKP</sequence>
<evidence type="ECO:0000313" key="2">
    <source>
        <dbReference type="Proteomes" id="UP000657385"/>
    </source>
</evidence>
<dbReference type="NCBIfam" id="TIGR02122">
    <property type="entry name" value="TRAP_TAXI"/>
    <property type="match status" value="1"/>
</dbReference>
<dbReference type="PANTHER" id="PTHR42941:SF1">
    <property type="entry name" value="SLL1037 PROTEIN"/>
    <property type="match status" value="1"/>
</dbReference>
<dbReference type="PANTHER" id="PTHR42941">
    <property type="entry name" value="SLL1037 PROTEIN"/>
    <property type="match status" value="1"/>
</dbReference>
<dbReference type="Pfam" id="PF16868">
    <property type="entry name" value="NMT1_3"/>
    <property type="match status" value="1"/>
</dbReference>
<protein>
    <submittedName>
        <fullName evidence="1">TAXI family TRAP transporter solute-binding subunit</fullName>
    </submittedName>
</protein>
<evidence type="ECO:0000313" key="1">
    <source>
        <dbReference type="EMBL" id="MBF9073786.1"/>
    </source>
</evidence>
<organism evidence="1 2">
    <name type="scientific">Streptacidiphilus fuscans</name>
    <dbReference type="NCBI Taxonomy" id="2789292"/>
    <lineage>
        <taxon>Bacteria</taxon>
        <taxon>Bacillati</taxon>
        <taxon>Actinomycetota</taxon>
        <taxon>Actinomycetes</taxon>
        <taxon>Kitasatosporales</taxon>
        <taxon>Streptomycetaceae</taxon>
        <taxon>Streptacidiphilus</taxon>
    </lineage>
</organism>
<reference evidence="1" key="1">
    <citation type="submission" date="2020-11" db="EMBL/GenBank/DDBJ databases">
        <title>Isolation and identification of active actinomycetes.</title>
        <authorList>
            <person name="Yu B."/>
        </authorList>
    </citation>
    <scope>NUCLEOTIDE SEQUENCE</scope>
    <source>
        <strain evidence="1">NEAU-YB345</strain>
    </source>
</reference>
<dbReference type="InterPro" id="IPR011852">
    <property type="entry name" value="TRAP_TAXI"/>
</dbReference>